<evidence type="ECO:0000313" key="2">
    <source>
        <dbReference type="Proteomes" id="UP000235584"/>
    </source>
</evidence>
<name>A0A2K9NR76_BACTC</name>
<sequence length="235" mass="27040">MIKTLFILILLLVSTALLADEITIKGEAFDKDKKLIFIETQQVRRSPLGEWNEVLIKYTQTDGKLIAELKADFSKDLYVPETVLIDHRFNEKTEVHFDIHKQNIMIKTTNTKTGSINAKSFKYESTMVSALGLHNFIIKHYDTKEASVKLLIPEKTEAFTFNFEKEKGIIEGHSRFAFTVSSWVLRAILREIMMDYKDSDHTLVQYSGLTDIESDEHNSQNLTIKMSYHGATNDK</sequence>
<evidence type="ECO:0000313" key="1">
    <source>
        <dbReference type="EMBL" id="AUN97585.1"/>
    </source>
</evidence>
<protein>
    <submittedName>
        <fullName evidence="1">Uncharacterized protein</fullName>
    </submittedName>
</protein>
<proteinExistence type="predicted"/>
<dbReference type="EMBL" id="CP025704">
    <property type="protein sequence ID" value="AUN97585.1"/>
    <property type="molecule type" value="Genomic_DNA"/>
</dbReference>
<dbReference type="KEGG" id="bsto:C0V70_05550"/>
<dbReference type="Proteomes" id="UP000235584">
    <property type="component" value="Chromosome"/>
</dbReference>
<keyword evidence="2" id="KW-1185">Reference proteome</keyword>
<gene>
    <name evidence="1" type="ORF">C0V70_05550</name>
</gene>
<dbReference type="RefSeq" id="WP_102242880.1">
    <property type="nucleotide sequence ID" value="NZ_CP025704.1"/>
</dbReference>
<accession>A0A2K9NR76</accession>
<organism evidence="1 2">
    <name type="scientific">Bacteriovorax stolpii</name>
    <name type="common">Bdellovibrio stolpii</name>
    <dbReference type="NCBI Taxonomy" id="960"/>
    <lineage>
        <taxon>Bacteria</taxon>
        <taxon>Pseudomonadati</taxon>
        <taxon>Bdellovibrionota</taxon>
        <taxon>Bacteriovoracia</taxon>
        <taxon>Bacteriovoracales</taxon>
        <taxon>Bacteriovoracaceae</taxon>
        <taxon>Bacteriovorax</taxon>
    </lineage>
</organism>
<reference evidence="1 2" key="1">
    <citation type="submission" date="2018-01" db="EMBL/GenBank/DDBJ databases">
        <title>Complete genome sequence of Bacteriovorax stolpii DSM12778.</title>
        <authorList>
            <person name="Tang B."/>
            <person name="Chang J."/>
        </authorList>
    </citation>
    <scope>NUCLEOTIDE SEQUENCE [LARGE SCALE GENOMIC DNA]</scope>
    <source>
        <strain evidence="1 2">DSM 12778</strain>
    </source>
</reference>
<dbReference type="AlphaFoldDB" id="A0A2K9NR76"/>